<evidence type="ECO:0000313" key="3">
    <source>
        <dbReference type="Proteomes" id="UP001237156"/>
    </source>
</evidence>
<evidence type="ECO:0000313" key="2">
    <source>
        <dbReference type="EMBL" id="MDG9700539.1"/>
    </source>
</evidence>
<feature type="chain" id="PRO_5043510171" evidence="1">
    <location>
        <begin position="30"/>
        <end position="164"/>
    </location>
</feature>
<keyword evidence="3" id="KW-1185">Reference proteome</keyword>
<name>A0AAW6RNM3_9BURK</name>
<proteinExistence type="predicted"/>
<evidence type="ECO:0000256" key="1">
    <source>
        <dbReference type="SAM" id="SignalP"/>
    </source>
</evidence>
<reference evidence="2 3" key="1">
    <citation type="submission" date="2023-04" db="EMBL/GenBank/DDBJ databases">
        <title>Ottowia paracancer sp. nov., isolated from human stomach.</title>
        <authorList>
            <person name="Song Y."/>
        </authorList>
    </citation>
    <scope>NUCLEOTIDE SEQUENCE [LARGE SCALE GENOMIC DNA]</scope>
    <source>
        <strain evidence="2 3">10c7w1</strain>
    </source>
</reference>
<organism evidence="2 3">
    <name type="scientific">Ottowia cancrivicina</name>
    <dbReference type="NCBI Taxonomy" id="3040346"/>
    <lineage>
        <taxon>Bacteria</taxon>
        <taxon>Pseudomonadati</taxon>
        <taxon>Pseudomonadota</taxon>
        <taxon>Betaproteobacteria</taxon>
        <taxon>Burkholderiales</taxon>
        <taxon>Comamonadaceae</taxon>
        <taxon>Ottowia</taxon>
    </lineage>
</organism>
<dbReference type="EMBL" id="JARVII010000042">
    <property type="protein sequence ID" value="MDG9700539.1"/>
    <property type="molecule type" value="Genomic_DNA"/>
</dbReference>
<comment type="caution">
    <text evidence="2">The sequence shown here is derived from an EMBL/GenBank/DDBJ whole genome shotgun (WGS) entry which is preliminary data.</text>
</comment>
<dbReference type="Proteomes" id="UP001237156">
    <property type="component" value="Unassembled WGS sequence"/>
</dbReference>
<dbReference type="RefSeq" id="WP_279525235.1">
    <property type="nucleotide sequence ID" value="NZ_JARVII010000042.1"/>
</dbReference>
<sequence>MKPVLGRIRFFGWTACLSGILAFSVSSPAQQVSDSCVESMEDDFAEDTILLCSSPLPPVKTIHIEGSRGDGKKAGEPDCDTFRPDVATIRRYFSKARFINEQDWIHKLTWISCRVYGSMILEDGRKAYWGISANRSASVVIEGQPEQDFYLYCPEADCDFPPFW</sequence>
<accession>A0AAW6RNM3</accession>
<protein>
    <submittedName>
        <fullName evidence="2">Uncharacterized protein</fullName>
    </submittedName>
</protein>
<keyword evidence="1" id="KW-0732">Signal</keyword>
<feature type="signal peptide" evidence="1">
    <location>
        <begin position="1"/>
        <end position="29"/>
    </location>
</feature>
<dbReference type="AlphaFoldDB" id="A0AAW6RNM3"/>
<gene>
    <name evidence="2" type="ORF">QB898_12640</name>
</gene>